<organism evidence="1">
    <name type="scientific">virus sp. ct5rm7</name>
    <dbReference type="NCBI Taxonomy" id="2827298"/>
    <lineage>
        <taxon>Viruses</taxon>
    </lineage>
</organism>
<name>A0A8S5RH74_9VIRU</name>
<evidence type="ECO:0000313" key="1">
    <source>
        <dbReference type="EMBL" id="DAE30308.1"/>
    </source>
</evidence>
<proteinExistence type="predicted"/>
<sequence length="49" mass="5451">MGKGHCQCHAHNHQPPTALLLAAELGKVRDVPEKRLAEIGVRKRRAKTQ</sequence>
<protein>
    <submittedName>
        <fullName evidence="1">Uncharacterized protein</fullName>
    </submittedName>
</protein>
<dbReference type="EMBL" id="BK059103">
    <property type="protein sequence ID" value="DAE30308.1"/>
    <property type="molecule type" value="Genomic_DNA"/>
</dbReference>
<reference evidence="1" key="1">
    <citation type="journal article" date="2021" name="Proc. Natl. Acad. Sci. U.S.A.">
        <title>A Catalog of Tens of Thousands of Viruses from Human Metagenomes Reveals Hidden Associations with Chronic Diseases.</title>
        <authorList>
            <person name="Tisza M.J."/>
            <person name="Buck C.B."/>
        </authorList>
    </citation>
    <scope>NUCLEOTIDE SEQUENCE</scope>
    <source>
        <strain evidence="1">Ct5rm7</strain>
    </source>
</reference>
<accession>A0A8S5RH74</accession>